<organism evidence="2 3">
    <name type="scientific">Chitinophaga rhizophila</name>
    <dbReference type="NCBI Taxonomy" id="2866212"/>
    <lineage>
        <taxon>Bacteria</taxon>
        <taxon>Pseudomonadati</taxon>
        <taxon>Bacteroidota</taxon>
        <taxon>Chitinophagia</taxon>
        <taxon>Chitinophagales</taxon>
        <taxon>Chitinophagaceae</taxon>
        <taxon>Chitinophaga</taxon>
    </lineage>
</organism>
<gene>
    <name evidence="2" type="ORF">K1Y79_04160</name>
</gene>
<keyword evidence="1" id="KW-0175">Coiled coil</keyword>
<dbReference type="EMBL" id="JAICCF010000001">
    <property type="protein sequence ID" value="MBW8683520.1"/>
    <property type="molecule type" value="Genomic_DNA"/>
</dbReference>
<dbReference type="RefSeq" id="WP_220248739.1">
    <property type="nucleotide sequence ID" value="NZ_JAICCF010000001.1"/>
</dbReference>
<dbReference type="Proteomes" id="UP000812961">
    <property type="component" value="Unassembled WGS sequence"/>
</dbReference>
<protein>
    <recommendedName>
        <fullName evidence="4">AAA domain-containing protein</fullName>
    </recommendedName>
</protein>
<dbReference type="SUPFAM" id="SSF75712">
    <property type="entry name" value="Rad50 coiled-coil Zn hook"/>
    <property type="match status" value="1"/>
</dbReference>
<evidence type="ECO:0000256" key="1">
    <source>
        <dbReference type="SAM" id="Coils"/>
    </source>
</evidence>
<name>A0ABS7G890_9BACT</name>
<evidence type="ECO:0000313" key="2">
    <source>
        <dbReference type="EMBL" id="MBW8683520.1"/>
    </source>
</evidence>
<comment type="caution">
    <text evidence="2">The sequence shown here is derived from an EMBL/GenBank/DDBJ whole genome shotgun (WGS) entry which is preliminary data.</text>
</comment>
<dbReference type="Gene3D" id="1.10.287.510">
    <property type="entry name" value="Helix hairpin bin"/>
    <property type="match status" value="1"/>
</dbReference>
<reference evidence="2 3" key="1">
    <citation type="submission" date="2021-08" db="EMBL/GenBank/DDBJ databases">
        <title>The genome sequence of Chitinophaga sp. B61.</title>
        <authorList>
            <person name="Zhang X."/>
        </authorList>
    </citation>
    <scope>NUCLEOTIDE SEQUENCE [LARGE SCALE GENOMIC DNA]</scope>
    <source>
        <strain evidence="2 3">B61</strain>
    </source>
</reference>
<keyword evidence="3" id="KW-1185">Reference proteome</keyword>
<proteinExistence type="predicted"/>
<dbReference type="Gene3D" id="3.40.50.300">
    <property type="entry name" value="P-loop containing nucleotide triphosphate hydrolases"/>
    <property type="match status" value="1"/>
</dbReference>
<dbReference type="SUPFAM" id="SSF52540">
    <property type="entry name" value="P-loop containing nucleoside triphosphate hydrolases"/>
    <property type="match status" value="1"/>
</dbReference>
<dbReference type="InterPro" id="IPR027417">
    <property type="entry name" value="P-loop_NTPase"/>
</dbReference>
<sequence length="579" mass="67127">MNLTFNRLFVFTKDGRKTFDSSFVQGVNIIHGPNTSGKSTIFQLILYAFGINEYKEQLKDILEEDIIVRIDCMIKVVGGEINLILIRDDEYLTIKVNEEPASKFLGVGGNSSREHIRLKEYLGNLFGFTMHLEGKDEYKQAPIEAMFLPYYVSQSLGWVYLRKSFSALDWFKNFKNDFFDYYLGIEKSEDRLAKQRLQSELYELRQKHNFYANFESTNQDLTIAQIADERFIQFSIQFVKDHSAEKSELKKTERLFVLKCNELAKAEQRRLLLLEVNRNHSLQMPGINKCPTCEQPLSAEPESIYHYFVEHNDSDNELKILNNNIKELAGEINGLESKIKKLRTTIKLSYDVLASYDDQNVNYDNWLNNKSNVKLSENVTSSLGSISKEISEKEGKLEDFKTPEQVEYDRKAKSISFQKMFTSYLPQLDVKALTDDRYTDLYKISAFPYQGVELHNTVLAYHFAFNNTIRNTKDIHRFPFLLDGIFKEDMTPATRKLILDFIERQRPLDSQIILSIANDNASDMIGQYAEAFTGRKHLILIGDGMKKRSMLVDSSPLQKAFMTETQQILYGTLKSDEDF</sequence>
<feature type="coiled-coil region" evidence="1">
    <location>
        <begin position="311"/>
        <end position="345"/>
    </location>
</feature>
<evidence type="ECO:0008006" key="4">
    <source>
        <dbReference type="Google" id="ProtNLM"/>
    </source>
</evidence>
<accession>A0ABS7G890</accession>
<evidence type="ECO:0000313" key="3">
    <source>
        <dbReference type="Proteomes" id="UP000812961"/>
    </source>
</evidence>